<dbReference type="SUPFAM" id="SSF102114">
    <property type="entry name" value="Radical SAM enzymes"/>
    <property type="match status" value="1"/>
</dbReference>
<keyword evidence="5" id="KW-0411">Iron-sulfur</keyword>
<dbReference type="EMBL" id="CP061799">
    <property type="protein sequence ID" value="QTA82828.1"/>
    <property type="molecule type" value="Genomic_DNA"/>
</dbReference>
<comment type="cofactor">
    <cofactor evidence="1">
        <name>[4Fe-4S] cluster</name>
        <dbReference type="ChEBI" id="CHEBI:49883"/>
    </cofactor>
</comment>
<keyword evidence="4" id="KW-0408">Iron</keyword>
<dbReference type="KEGG" id="dli:dnl_52130"/>
<evidence type="ECO:0000259" key="6">
    <source>
        <dbReference type="Pfam" id="PF04055"/>
    </source>
</evidence>
<dbReference type="GO" id="GO:0051536">
    <property type="term" value="F:iron-sulfur cluster binding"/>
    <property type="evidence" value="ECO:0007669"/>
    <property type="project" value="UniProtKB-KW"/>
</dbReference>
<evidence type="ECO:0000313" key="7">
    <source>
        <dbReference type="EMBL" id="QTA82828.1"/>
    </source>
</evidence>
<keyword evidence="8" id="KW-1185">Reference proteome</keyword>
<evidence type="ECO:0000256" key="1">
    <source>
        <dbReference type="ARBA" id="ARBA00001966"/>
    </source>
</evidence>
<dbReference type="Gene3D" id="3.20.20.70">
    <property type="entry name" value="Aldolase class I"/>
    <property type="match status" value="1"/>
</dbReference>
<dbReference type="GO" id="GO:0046872">
    <property type="term" value="F:metal ion binding"/>
    <property type="evidence" value="ECO:0007669"/>
    <property type="project" value="UniProtKB-KW"/>
</dbReference>
<dbReference type="InterPro" id="IPR023867">
    <property type="entry name" value="Sulphatase_maturase_rSAM"/>
</dbReference>
<dbReference type="PANTHER" id="PTHR43273">
    <property type="entry name" value="ANAEROBIC SULFATASE-MATURATING ENZYME HOMOLOG ASLB-RELATED"/>
    <property type="match status" value="1"/>
</dbReference>
<reference evidence="7" key="1">
    <citation type="journal article" date="2021" name="Microb. Physiol.">
        <title>Proteogenomic Insights into the Physiology of Marine, Sulfate-Reducing, Filamentous Desulfonema limicola and Desulfonema magnum.</title>
        <authorList>
            <person name="Schnaars V."/>
            <person name="Wohlbrand L."/>
            <person name="Scheve S."/>
            <person name="Hinrichs C."/>
            <person name="Reinhardt R."/>
            <person name="Rabus R."/>
        </authorList>
    </citation>
    <scope>NUCLEOTIDE SEQUENCE</scope>
    <source>
        <strain evidence="7">5ac10</strain>
    </source>
</reference>
<organism evidence="7 8">
    <name type="scientific">Desulfonema limicola</name>
    <dbReference type="NCBI Taxonomy" id="45656"/>
    <lineage>
        <taxon>Bacteria</taxon>
        <taxon>Pseudomonadati</taxon>
        <taxon>Thermodesulfobacteriota</taxon>
        <taxon>Desulfobacteria</taxon>
        <taxon>Desulfobacterales</taxon>
        <taxon>Desulfococcaceae</taxon>
        <taxon>Desulfonema</taxon>
    </lineage>
</organism>
<gene>
    <name evidence="7" type="ORF">dnl_52130</name>
</gene>
<accession>A0A975GJA1</accession>
<feature type="domain" description="Radical SAM core" evidence="6">
    <location>
        <begin position="2"/>
        <end position="164"/>
    </location>
</feature>
<evidence type="ECO:0000313" key="8">
    <source>
        <dbReference type="Proteomes" id="UP000663720"/>
    </source>
</evidence>
<proteinExistence type="predicted"/>
<dbReference type="GO" id="GO:0016491">
    <property type="term" value="F:oxidoreductase activity"/>
    <property type="evidence" value="ECO:0007669"/>
    <property type="project" value="InterPro"/>
</dbReference>
<evidence type="ECO:0000256" key="3">
    <source>
        <dbReference type="ARBA" id="ARBA00022723"/>
    </source>
</evidence>
<dbReference type="Proteomes" id="UP000663720">
    <property type="component" value="Chromosome"/>
</dbReference>
<dbReference type="Pfam" id="PF04055">
    <property type="entry name" value="Radical_SAM"/>
    <property type="match status" value="1"/>
</dbReference>
<dbReference type="AlphaFoldDB" id="A0A975GJA1"/>
<keyword evidence="2" id="KW-0949">S-adenosyl-L-methionine</keyword>
<dbReference type="InterPro" id="IPR058240">
    <property type="entry name" value="rSAM_sf"/>
</dbReference>
<evidence type="ECO:0000256" key="2">
    <source>
        <dbReference type="ARBA" id="ARBA00022691"/>
    </source>
</evidence>
<evidence type="ECO:0000256" key="5">
    <source>
        <dbReference type="ARBA" id="ARBA00023014"/>
    </source>
</evidence>
<dbReference type="PANTHER" id="PTHR43273:SF8">
    <property type="entry name" value="RADICAL SAM DOMAIN PROTEIN"/>
    <property type="match status" value="1"/>
</dbReference>
<dbReference type="InterPro" id="IPR023885">
    <property type="entry name" value="4Fe4S-binding_SPASM_dom"/>
</dbReference>
<keyword evidence="3" id="KW-0479">Metal-binding</keyword>
<dbReference type="NCBIfam" id="TIGR04085">
    <property type="entry name" value="rSAM_more_4Fe4S"/>
    <property type="match status" value="1"/>
</dbReference>
<protein>
    <submittedName>
        <fullName evidence="7">Radical SAM domain-containing protein</fullName>
    </submittedName>
</protein>
<dbReference type="InterPro" id="IPR013785">
    <property type="entry name" value="Aldolase_TIM"/>
</dbReference>
<name>A0A975GJA1_9BACT</name>
<evidence type="ECO:0000256" key="4">
    <source>
        <dbReference type="ARBA" id="ARBA00023004"/>
    </source>
</evidence>
<sequence length="343" mass="39935">MKCRYCYAAHEFKVLKNMPKETAESAVEYYISHILKTGNNLFGLEFHGGGEPFAAWDLVKHIVEYAEKRCAHENLRLKIHGATNGVLKKDQLHWITRHFHSLLVSFDGLPHVQDFHRPMGNNEDSFKYLDQTMKYFDHHNFPYGIRCAVSRFNEDILDETIDFIRENYNTNLVFMEPVHICRNTINNRGIKKPDFYKFIENYKTLEPLCAKKGLRLEYSGAQFTRISANFCQAGTDDFAVTHEGYLTNCWEVTDKAHPFSETFIFGKILPGGKISIDQEKLDYLRTLSVKNIEYCRDCFAKWHCAGDCLTKLGHNQFKGPRGGDRCITNRQIILHRIFRLLET</sequence>
<dbReference type="InterPro" id="IPR007197">
    <property type="entry name" value="rSAM"/>
</dbReference>